<evidence type="ECO:0000256" key="1">
    <source>
        <dbReference type="ARBA" id="ARBA00022857"/>
    </source>
</evidence>
<dbReference type="PANTHER" id="PTHR10366:SF831">
    <property type="entry name" value="NAD-DEPENDENT EPIMERASE_DEHYDRATASE DOMAIN-CONTAINING PROTEIN"/>
    <property type="match status" value="1"/>
</dbReference>
<keyword evidence="2" id="KW-0560">Oxidoreductase</keyword>
<evidence type="ECO:0000313" key="5">
    <source>
        <dbReference type="Proteomes" id="UP001428341"/>
    </source>
</evidence>
<sequence>MREDKDRACLTGAGDYIASWLVKYLLLKGYMVLGTAREYPCKFLGDDKNAHLKKLETASENLQIFKTDLLDYEGLCAAMAGCIGVFHVACPVPAGKVSNPEE</sequence>
<keyword evidence="5" id="KW-1185">Reference proteome</keyword>
<evidence type="ECO:0000259" key="3">
    <source>
        <dbReference type="Pfam" id="PF01370"/>
    </source>
</evidence>
<evidence type="ECO:0000313" key="4">
    <source>
        <dbReference type="EMBL" id="KAK9217015.1"/>
    </source>
</evidence>
<dbReference type="InterPro" id="IPR036291">
    <property type="entry name" value="NAD(P)-bd_dom_sf"/>
</dbReference>
<feature type="domain" description="NAD-dependent epimerase/dehydratase" evidence="3">
    <location>
        <begin position="9"/>
        <end position="97"/>
    </location>
</feature>
<dbReference type="Proteomes" id="UP001428341">
    <property type="component" value="Unassembled WGS sequence"/>
</dbReference>
<name>A0AAP0MVD3_9ROSI</name>
<dbReference type="Gene3D" id="3.40.50.720">
    <property type="entry name" value="NAD(P)-binding Rossmann-like Domain"/>
    <property type="match status" value="1"/>
</dbReference>
<dbReference type="AlphaFoldDB" id="A0AAP0MVD3"/>
<dbReference type="GO" id="GO:0016616">
    <property type="term" value="F:oxidoreductase activity, acting on the CH-OH group of donors, NAD or NADP as acceptor"/>
    <property type="evidence" value="ECO:0007669"/>
    <property type="project" value="TreeGrafter"/>
</dbReference>
<dbReference type="EMBL" id="JBCGBO010000003">
    <property type="protein sequence ID" value="KAK9217015.1"/>
    <property type="molecule type" value="Genomic_DNA"/>
</dbReference>
<gene>
    <name evidence="4" type="ORF">WN944_009027</name>
</gene>
<dbReference type="SUPFAM" id="SSF51735">
    <property type="entry name" value="NAD(P)-binding Rossmann-fold domains"/>
    <property type="match status" value="1"/>
</dbReference>
<dbReference type="InterPro" id="IPR001509">
    <property type="entry name" value="Epimerase_deHydtase"/>
</dbReference>
<keyword evidence="1" id="KW-0521">NADP</keyword>
<reference evidence="4 5" key="1">
    <citation type="submission" date="2024-05" db="EMBL/GenBank/DDBJ databases">
        <title>Haplotype-resolved chromosome-level genome assembly of Huyou (Citrus changshanensis).</title>
        <authorList>
            <person name="Miao C."/>
            <person name="Chen W."/>
            <person name="Wu Y."/>
            <person name="Wang L."/>
            <person name="Zhao S."/>
            <person name="Grierson D."/>
            <person name="Xu C."/>
            <person name="Chen K."/>
        </authorList>
    </citation>
    <scope>NUCLEOTIDE SEQUENCE [LARGE SCALE GENOMIC DNA]</scope>
    <source>
        <strain evidence="4">01-14</strain>
        <tissue evidence="4">Leaf</tissue>
    </source>
</reference>
<dbReference type="Pfam" id="PF01370">
    <property type="entry name" value="Epimerase"/>
    <property type="match status" value="1"/>
</dbReference>
<accession>A0AAP0MVD3</accession>
<dbReference type="PANTHER" id="PTHR10366">
    <property type="entry name" value="NAD DEPENDENT EPIMERASE/DEHYDRATASE"/>
    <property type="match status" value="1"/>
</dbReference>
<evidence type="ECO:0000256" key="2">
    <source>
        <dbReference type="ARBA" id="ARBA00023002"/>
    </source>
</evidence>
<organism evidence="4 5">
    <name type="scientific">Citrus x changshan-huyou</name>
    <dbReference type="NCBI Taxonomy" id="2935761"/>
    <lineage>
        <taxon>Eukaryota</taxon>
        <taxon>Viridiplantae</taxon>
        <taxon>Streptophyta</taxon>
        <taxon>Embryophyta</taxon>
        <taxon>Tracheophyta</taxon>
        <taxon>Spermatophyta</taxon>
        <taxon>Magnoliopsida</taxon>
        <taxon>eudicotyledons</taxon>
        <taxon>Gunneridae</taxon>
        <taxon>Pentapetalae</taxon>
        <taxon>rosids</taxon>
        <taxon>malvids</taxon>
        <taxon>Sapindales</taxon>
        <taxon>Rutaceae</taxon>
        <taxon>Aurantioideae</taxon>
        <taxon>Citrus</taxon>
    </lineage>
</organism>
<protein>
    <recommendedName>
        <fullName evidence="3">NAD-dependent epimerase/dehydratase domain-containing protein</fullName>
    </recommendedName>
</protein>
<comment type="caution">
    <text evidence="4">The sequence shown here is derived from an EMBL/GenBank/DDBJ whole genome shotgun (WGS) entry which is preliminary data.</text>
</comment>
<dbReference type="InterPro" id="IPR050425">
    <property type="entry name" value="NAD(P)_dehydrat-like"/>
</dbReference>
<proteinExistence type="predicted"/>